<dbReference type="Proteomes" id="UP000306509">
    <property type="component" value="Unassembled WGS sequence"/>
</dbReference>
<sequence>MWAKEKQYLRELAKRQTAYANLPEMEQKKKKWMDVNTGKKTVPPVVVETETFRQYMVPDHILYCTDPKAREIEYRLLRNIREYELIQDDKVIPDVFEIPIQAEIDEFGFPIEECHALDANGRDVGYEYHSPIRDLEEDFYRLKPAVININHKKTQNSYDFVQDILDGIMSVRLTGTPPMIALPFQAVKLLGLENYMMSMYDCPETLHKLMHYLTENQIKVMKYYEKNRILTLNNRNQETCLSSYGFTDRLPVTGAESPTLKDVWIWAEAEEAASISPDMFREFCLPYMAKACREMGLIYYGCCEPMHNIWQDVIKEIPNIQKVSVSPWSSQQKMGEMLRGTDVVFSRKPYANYLGVESRLDEEAWTKHIKETLDAAKGCQCEFIMRDVYRVRDLEDVRRAVEIVREQAEESAG</sequence>
<keyword evidence="2" id="KW-1185">Reference proteome</keyword>
<evidence type="ECO:0000313" key="1">
    <source>
        <dbReference type="EMBL" id="TLC97544.1"/>
    </source>
</evidence>
<dbReference type="AlphaFoldDB" id="A0A4U8PYU5"/>
<comment type="caution">
    <text evidence="1">The sequence shown here is derived from an EMBL/GenBank/DDBJ whole genome shotgun (WGS) entry which is preliminary data.</text>
</comment>
<gene>
    <name evidence="1" type="ORF">DSM106044_05624</name>
</gene>
<protein>
    <submittedName>
        <fullName evidence="1">Uroporphyrinogen-III decarboxylase</fullName>
    </submittedName>
</protein>
<dbReference type="EMBL" id="QGQD01000118">
    <property type="protein sequence ID" value="TLC97544.1"/>
    <property type="molecule type" value="Genomic_DNA"/>
</dbReference>
<accession>A0A4U8PYU5</accession>
<reference evidence="1 2" key="1">
    <citation type="journal article" date="2019" name="Anaerobe">
        <title>Detection of Robinsoniella peoriensis in multiple bone samples of a trauma patient.</title>
        <authorList>
            <person name="Schrottner P."/>
            <person name="Hartwich K."/>
            <person name="Bunk B."/>
            <person name="Schober I."/>
            <person name="Helbig S."/>
            <person name="Rudolph W.W."/>
            <person name="Gunzer F."/>
        </authorList>
    </citation>
    <scope>NUCLEOTIDE SEQUENCE [LARGE SCALE GENOMIC DNA]</scope>
    <source>
        <strain evidence="1 2">DSM 106044</strain>
    </source>
</reference>
<dbReference type="RefSeq" id="WP_138004215.1">
    <property type="nucleotide sequence ID" value="NZ_CAUSDN010000022.1"/>
</dbReference>
<dbReference type="Gene3D" id="3.20.20.210">
    <property type="match status" value="1"/>
</dbReference>
<organism evidence="1 2">
    <name type="scientific">Robinsoniella peoriensis</name>
    <dbReference type="NCBI Taxonomy" id="180332"/>
    <lineage>
        <taxon>Bacteria</taxon>
        <taxon>Bacillati</taxon>
        <taxon>Bacillota</taxon>
        <taxon>Clostridia</taxon>
        <taxon>Lachnospirales</taxon>
        <taxon>Lachnospiraceae</taxon>
        <taxon>Robinsoniella</taxon>
    </lineage>
</organism>
<dbReference type="InterPro" id="IPR038071">
    <property type="entry name" value="UROD/MetE-like_sf"/>
</dbReference>
<name>A0A4U8PYU5_9FIRM</name>
<proteinExistence type="predicted"/>
<dbReference type="STRING" id="180332.GCA_000797495_02981"/>
<evidence type="ECO:0000313" key="2">
    <source>
        <dbReference type="Proteomes" id="UP000306509"/>
    </source>
</evidence>